<gene>
    <name evidence="3" type="ORF">FMEXI_6401</name>
</gene>
<proteinExistence type="predicted"/>
<dbReference type="PANTHER" id="PTHR38790:SF4">
    <property type="entry name" value="2EXR DOMAIN-CONTAINING PROTEIN"/>
    <property type="match status" value="1"/>
</dbReference>
<dbReference type="Pfam" id="PF24864">
    <property type="entry name" value="DUF7730"/>
    <property type="match status" value="1"/>
</dbReference>
<organism evidence="3 4">
    <name type="scientific">Fusarium mexicanum</name>
    <dbReference type="NCBI Taxonomy" id="751941"/>
    <lineage>
        <taxon>Eukaryota</taxon>
        <taxon>Fungi</taxon>
        <taxon>Dikarya</taxon>
        <taxon>Ascomycota</taxon>
        <taxon>Pezizomycotina</taxon>
        <taxon>Sordariomycetes</taxon>
        <taxon>Hypocreomycetidae</taxon>
        <taxon>Hypocreales</taxon>
        <taxon>Nectriaceae</taxon>
        <taxon>Fusarium</taxon>
        <taxon>Fusarium fujikuroi species complex</taxon>
    </lineage>
</organism>
<reference evidence="3 4" key="1">
    <citation type="submission" date="2020-05" db="EMBL/GenBank/DDBJ databases">
        <title>Identification and distribution of gene clusters putatively required for synthesis of sphingolipid metabolism inhibitors in phylogenetically diverse species of the filamentous fungus Fusarium.</title>
        <authorList>
            <person name="Kim H.-S."/>
            <person name="Busman M."/>
            <person name="Brown D.W."/>
            <person name="Divon H."/>
            <person name="Uhlig S."/>
            <person name="Proctor R.H."/>
        </authorList>
    </citation>
    <scope>NUCLEOTIDE SEQUENCE [LARGE SCALE GENOMIC DNA]</scope>
    <source>
        <strain evidence="3 4">NRRL 53147</strain>
    </source>
</reference>
<dbReference type="InterPro" id="IPR056632">
    <property type="entry name" value="DUF7730"/>
</dbReference>
<feature type="region of interest" description="Disordered" evidence="1">
    <location>
        <begin position="1"/>
        <end position="23"/>
    </location>
</feature>
<feature type="domain" description="DUF7730" evidence="2">
    <location>
        <begin position="192"/>
        <end position="278"/>
    </location>
</feature>
<evidence type="ECO:0000259" key="2">
    <source>
        <dbReference type="Pfam" id="PF24864"/>
    </source>
</evidence>
<dbReference type="PANTHER" id="PTHR38790">
    <property type="entry name" value="2EXR DOMAIN-CONTAINING PROTEIN-RELATED"/>
    <property type="match status" value="1"/>
</dbReference>
<dbReference type="EMBL" id="JAAOAM010000136">
    <property type="protein sequence ID" value="KAF5544762.1"/>
    <property type="molecule type" value="Genomic_DNA"/>
</dbReference>
<sequence length="424" mass="48176">MMRISEGSPYPQSESDISEISRDLEKEDAIEKLSLLPNPPPRTRCLTPSGFRDITEEPGLPRPTFQHCAYYKLPPDVRRYILILAFGNRRLHMDFSYDYPDMSSDLIQPLDKNHCGIVMENMYGDKVRVVDDTKPRSRIWWGSVCHRLPPDDGVSQTGPMTHGGPDGPWADTCRVGEACHCDSWPGSFPANYAEAIDILYSKNTIIMFNEAMITHLPQLLAPHRLTSITSLEISWNLKSRYESGIWNVIDGADLKNLCRIISTQFPQLRRLYLSLEESRQLGACYAPNVWPAVSHHLDNLARMLPCLQEHAVALPNTPFDSVLDDAAIRHVGDRTIMFHTYFQVWRSADGETDVIHPPYVDSYPGAPYHIDSSTSEGKGYWILNGNNRHQKERLVIDPPPMEEILGLSSYGFDDFELVDPLEHI</sequence>
<keyword evidence="4" id="KW-1185">Reference proteome</keyword>
<evidence type="ECO:0000313" key="4">
    <source>
        <dbReference type="Proteomes" id="UP000522262"/>
    </source>
</evidence>
<evidence type="ECO:0000313" key="3">
    <source>
        <dbReference type="EMBL" id="KAF5544762.1"/>
    </source>
</evidence>
<dbReference type="AlphaFoldDB" id="A0A8H5MXR4"/>
<evidence type="ECO:0000256" key="1">
    <source>
        <dbReference type="SAM" id="MobiDB-lite"/>
    </source>
</evidence>
<comment type="caution">
    <text evidence="3">The sequence shown here is derived from an EMBL/GenBank/DDBJ whole genome shotgun (WGS) entry which is preliminary data.</text>
</comment>
<accession>A0A8H5MXR4</accession>
<protein>
    <recommendedName>
        <fullName evidence="2">DUF7730 domain-containing protein</fullName>
    </recommendedName>
</protein>
<name>A0A8H5MXR4_9HYPO</name>
<dbReference type="Proteomes" id="UP000522262">
    <property type="component" value="Unassembled WGS sequence"/>
</dbReference>